<dbReference type="PANTHER" id="PTHR22604">
    <property type="entry name" value="OXIDOREDUCTASES"/>
    <property type="match status" value="1"/>
</dbReference>
<dbReference type="Gene3D" id="3.30.360.10">
    <property type="entry name" value="Dihydrodipicolinate Reductase, domain 2"/>
    <property type="match status" value="1"/>
</dbReference>
<evidence type="ECO:0000259" key="4">
    <source>
        <dbReference type="Pfam" id="PF01408"/>
    </source>
</evidence>
<evidence type="ECO:0000313" key="7">
    <source>
        <dbReference type="Proteomes" id="UP001163726"/>
    </source>
</evidence>
<feature type="domain" description="GFO/IDH/MocA-like oxidoreductase" evidence="5">
    <location>
        <begin position="135"/>
        <end position="265"/>
    </location>
</feature>
<reference evidence="6" key="1">
    <citation type="submission" date="2022-10" db="EMBL/GenBank/DDBJ databases">
        <title>Catenovulum adriacola sp. nov. isolated in the Harbour of Susak.</title>
        <authorList>
            <person name="Schoch T."/>
            <person name="Reich S.J."/>
            <person name="Stoeferle S."/>
            <person name="Flaiz M."/>
            <person name="Kazda M."/>
            <person name="Riedel C.U."/>
            <person name="Duerre P."/>
        </authorList>
    </citation>
    <scope>NUCLEOTIDE SEQUENCE</scope>
    <source>
        <strain evidence="6">TS8</strain>
        <plasmid evidence="6">pCadTS8_2</plasmid>
    </source>
</reference>
<evidence type="ECO:0000256" key="3">
    <source>
        <dbReference type="ARBA" id="ARBA00023002"/>
    </source>
</evidence>
<gene>
    <name evidence="6" type="ORF">OLW01_16240</name>
</gene>
<name>A0ABY7AVE4_9ALTE</name>
<dbReference type="PANTHER" id="PTHR22604:SF105">
    <property type="entry name" value="TRANS-1,2-DIHYDROBENZENE-1,2-DIOL DEHYDROGENASE"/>
    <property type="match status" value="1"/>
</dbReference>
<keyword evidence="2" id="KW-0732">Signal</keyword>
<protein>
    <submittedName>
        <fullName evidence="6">Gfo/Idh/MocA family oxidoreductase</fullName>
    </submittedName>
</protein>
<comment type="similarity">
    <text evidence="1">Belongs to the Gfo/Idh/MocA family.</text>
</comment>
<evidence type="ECO:0000313" key="6">
    <source>
        <dbReference type="EMBL" id="WAJ72289.1"/>
    </source>
</evidence>
<dbReference type="SUPFAM" id="SSF55347">
    <property type="entry name" value="Glyceraldehyde-3-phosphate dehydrogenase-like, C-terminal domain"/>
    <property type="match status" value="1"/>
</dbReference>
<evidence type="ECO:0000256" key="1">
    <source>
        <dbReference type="ARBA" id="ARBA00010928"/>
    </source>
</evidence>
<feature type="domain" description="Gfo/Idh/MocA-like oxidoreductase N-terminal" evidence="4">
    <location>
        <begin position="8"/>
        <end position="125"/>
    </location>
</feature>
<dbReference type="Pfam" id="PF01408">
    <property type="entry name" value="GFO_IDH_MocA"/>
    <property type="match status" value="1"/>
</dbReference>
<geneLocation type="plasmid" evidence="6 7">
    <name>pCadTS8_2</name>
</geneLocation>
<organism evidence="6 7">
    <name type="scientific">Catenovulum adriaticum</name>
    <dbReference type="NCBI Taxonomy" id="2984846"/>
    <lineage>
        <taxon>Bacteria</taxon>
        <taxon>Pseudomonadati</taxon>
        <taxon>Pseudomonadota</taxon>
        <taxon>Gammaproteobacteria</taxon>
        <taxon>Alteromonadales</taxon>
        <taxon>Alteromonadaceae</taxon>
        <taxon>Catenovulum</taxon>
    </lineage>
</organism>
<sequence length="349" mass="39378">MTSDKNTFKWGLIGPGRIAAQFAKATQADFVGTLHAVASRDLNRAQAFAKEHNIAKTYTDYQTLLNDDDIDAIYIATPHRFHFEQIKQCLMAKKSVLCEKPLTINQTQAKALFELAKTKNVFLMEAMWTLFLPVYQAVQEWIVQGDIGELKYVQSTFGFPMPADSNERWLNKSLAGGVLLDMGIYNVATADWFINQSLSTDQTKQTLISPSIQAMGNIGQSGVDELTMVNMQYQQGTIKKYAQFCCNFHTKTENCLWIYGTEGQIKIDNMFWGSNNASLYQQDNETPIKVFNEPLAINGFEYEIAEAERCIKQGLIQSPLVSEQQTVQQLHIMDEIRAQLGVSYPFAGE</sequence>
<evidence type="ECO:0000259" key="5">
    <source>
        <dbReference type="Pfam" id="PF22725"/>
    </source>
</evidence>
<dbReference type="Gene3D" id="3.40.50.720">
    <property type="entry name" value="NAD(P)-binding Rossmann-like Domain"/>
    <property type="match status" value="1"/>
</dbReference>
<accession>A0ABY7AVE4</accession>
<keyword evidence="3" id="KW-0560">Oxidoreductase</keyword>
<dbReference type="InterPro" id="IPR036291">
    <property type="entry name" value="NAD(P)-bd_dom_sf"/>
</dbReference>
<proteinExistence type="inferred from homology"/>
<dbReference type="Proteomes" id="UP001163726">
    <property type="component" value="Plasmid pCadTS8_2"/>
</dbReference>
<keyword evidence="7" id="KW-1185">Reference proteome</keyword>
<dbReference type="EMBL" id="CP109967">
    <property type="protein sequence ID" value="WAJ72289.1"/>
    <property type="molecule type" value="Genomic_DNA"/>
</dbReference>
<evidence type="ECO:0000256" key="2">
    <source>
        <dbReference type="ARBA" id="ARBA00022729"/>
    </source>
</evidence>
<dbReference type="InterPro" id="IPR000683">
    <property type="entry name" value="Gfo/Idh/MocA-like_OxRdtase_N"/>
</dbReference>
<dbReference type="InterPro" id="IPR050984">
    <property type="entry name" value="Gfo/Idh/MocA_domain"/>
</dbReference>
<dbReference type="SUPFAM" id="SSF51735">
    <property type="entry name" value="NAD(P)-binding Rossmann-fold domains"/>
    <property type="match status" value="1"/>
</dbReference>
<keyword evidence="6" id="KW-0614">Plasmid</keyword>
<dbReference type="Pfam" id="PF22725">
    <property type="entry name" value="GFO_IDH_MocA_C3"/>
    <property type="match status" value="1"/>
</dbReference>
<dbReference type="RefSeq" id="WP_268077004.1">
    <property type="nucleotide sequence ID" value="NZ_CP109967.1"/>
</dbReference>
<dbReference type="InterPro" id="IPR055170">
    <property type="entry name" value="GFO_IDH_MocA-like_dom"/>
</dbReference>